<sequence>MASFAFVLHPDRAEAAAVARDTIEWLVSAGHQVVLPELDAARLGRSDLGVSEADLGAGLDLAVSLGGDGTMLRTVALVARHEVPVLGVNLGTLGYLTDIEPDGLRSALERVLAGEHLIEERMLLEIDIEAPSGATSERNVLALNEAVLEKTGSGHTIRLDVALDGTFFTPYAADGLIVATATGSTAYAFSARGPIVEPTHRALLLTPVSPHMLFDRTLILDDDSDISLTVAGNRGAALVVDGRHLGELQPGDVIRCRASDHVARLVLSGPRDFHSILKAKFGLSDR</sequence>
<evidence type="ECO:0000256" key="3">
    <source>
        <dbReference type="ARBA" id="ARBA00022857"/>
    </source>
</evidence>
<organism evidence="6">
    <name type="scientific">freshwater metagenome</name>
    <dbReference type="NCBI Taxonomy" id="449393"/>
    <lineage>
        <taxon>unclassified sequences</taxon>
        <taxon>metagenomes</taxon>
        <taxon>ecological metagenomes</taxon>
    </lineage>
</organism>
<dbReference type="EMBL" id="CAEZXY010000095">
    <property type="protein sequence ID" value="CAB4719498.1"/>
    <property type="molecule type" value="Genomic_DNA"/>
</dbReference>
<evidence type="ECO:0000313" key="5">
    <source>
        <dbReference type="EMBL" id="CAB4343879.1"/>
    </source>
</evidence>
<dbReference type="EMBL" id="CAESAL010000048">
    <property type="protein sequence ID" value="CAB4343879.1"/>
    <property type="molecule type" value="Genomic_DNA"/>
</dbReference>
<keyword evidence="1" id="KW-0808">Transferase</keyword>
<evidence type="ECO:0000256" key="2">
    <source>
        <dbReference type="ARBA" id="ARBA00022777"/>
    </source>
</evidence>
<dbReference type="EMBL" id="CAFBRD010000052">
    <property type="protein sequence ID" value="CAB5077393.1"/>
    <property type="molecule type" value="Genomic_DNA"/>
</dbReference>
<dbReference type="InterPro" id="IPR002504">
    <property type="entry name" value="NADK"/>
</dbReference>
<evidence type="ECO:0000256" key="4">
    <source>
        <dbReference type="ARBA" id="ARBA00023027"/>
    </source>
</evidence>
<dbReference type="Gene3D" id="3.40.50.10330">
    <property type="entry name" value="Probable inorganic polyphosphate/atp-NAD kinase, domain 1"/>
    <property type="match status" value="1"/>
</dbReference>
<gene>
    <name evidence="6" type="ORF">UFOPK1762_01655</name>
    <name evidence="7" type="ORF">UFOPK2624_01599</name>
    <name evidence="5" type="ORF">UFOPK3331_01288</name>
    <name evidence="8" type="ORF">UFOPK4371_01021</name>
</gene>
<dbReference type="HAMAP" id="MF_00361">
    <property type="entry name" value="NAD_kinase"/>
    <property type="match status" value="1"/>
</dbReference>
<evidence type="ECO:0000256" key="1">
    <source>
        <dbReference type="ARBA" id="ARBA00022679"/>
    </source>
</evidence>
<dbReference type="InterPro" id="IPR017437">
    <property type="entry name" value="ATP-NAD_kinase_PpnK-typ_C"/>
</dbReference>
<reference evidence="6" key="1">
    <citation type="submission" date="2020-05" db="EMBL/GenBank/DDBJ databases">
        <authorList>
            <person name="Chiriac C."/>
            <person name="Salcher M."/>
            <person name="Ghai R."/>
            <person name="Kavagutti S V."/>
        </authorList>
    </citation>
    <scope>NUCLEOTIDE SEQUENCE</scope>
</reference>
<keyword evidence="3" id="KW-0521">NADP</keyword>
<dbReference type="PANTHER" id="PTHR20275:SF0">
    <property type="entry name" value="NAD KINASE"/>
    <property type="match status" value="1"/>
</dbReference>
<dbReference type="Pfam" id="PF01513">
    <property type="entry name" value="NAD_kinase"/>
    <property type="match status" value="1"/>
</dbReference>
<proteinExistence type="inferred from homology"/>
<keyword evidence="4" id="KW-0520">NAD</keyword>
<dbReference type="GO" id="GO:0003951">
    <property type="term" value="F:NAD+ kinase activity"/>
    <property type="evidence" value="ECO:0007669"/>
    <property type="project" value="InterPro"/>
</dbReference>
<dbReference type="EMBL" id="CAEZTY010000088">
    <property type="protein sequence ID" value="CAB4596524.1"/>
    <property type="molecule type" value="Genomic_DNA"/>
</dbReference>
<dbReference type="AlphaFoldDB" id="A0A6J6GBK6"/>
<dbReference type="GO" id="GO:0006741">
    <property type="term" value="P:NADP+ biosynthetic process"/>
    <property type="evidence" value="ECO:0007669"/>
    <property type="project" value="InterPro"/>
</dbReference>
<accession>A0A6J6GBK6</accession>
<dbReference type="Pfam" id="PF20143">
    <property type="entry name" value="NAD_kinase_C"/>
    <property type="match status" value="1"/>
</dbReference>
<dbReference type="InterPro" id="IPR016064">
    <property type="entry name" value="NAD/diacylglycerol_kinase_sf"/>
</dbReference>
<dbReference type="SUPFAM" id="SSF111331">
    <property type="entry name" value="NAD kinase/diacylglycerol kinase-like"/>
    <property type="match status" value="1"/>
</dbReference>
<evidence type="ECO:0000313" key="6">
    <source>
        <dbReference type="EMBL" id="CAB4596524.1"/>
    </source>
</evidence>
<dbReference type="Gene3D" id="2.60.200.30">
    <property type="entry name" value="Probable inorganic polyphosphate/atp-NAD kinase, domain 2"/>
    <property type="match status" value="1"/>
</dbReference>
<evidence type="ECO:0000313" key="7">
    <source>
        <dbReference type="EMBL" id="CAB4719498.1"/>
    </source>
</evidence>
<keyword evidence="2" id="KW-0418">Kinase</keyword>
<protein>
    <submittedName>
        <fullName evidence="6">Unannotated protein</fullName>
    </submittedName>
</protein>
<name>A0A6J6GBK6_9ZZZZ</name>
<evidence type="ECO:0000313" key="8">
    <source>
        <dbReference type="EMBL" id="CAB5077393.1"/>
    </source>
</evidence>
<dbReference type="GO" id="GO:0019674">
    <property type="term" value="P:NAD+ metabolic process"/>
    <property type="evidence" value="ECO:0007669"/>
    <property type="project" value="InterPro"/>
</dbReference>
<dbReference type="PANTHER" id="PTHR20275">
    <property type="entry name" value="NAD KINASE"/>
    <property type="match status" value="1"/>
</dbReference>
<dbReference type="InterPro" id="IPR017438">
    <property type="entry name" value="ATP-NAD_kinase_N"/>
</dbReference>